<dbReference type="EC" id="1.13.11.27" evidence="7"/>
<dbReference type="GO" id="GO:0006572">
    <property type="term" value="P:L-tyrosine catabolic process"/>
    <property type="evidence" value="ECO:0007669"/>
    <property type="project" value="TreeGrafter"/>
</dbReference>
<evidence type="ECO:0000256" key="2">
    <source>
        <dbReference type="ARBA" id="ARBA00022723"/>
    </source>
</evidence>
<evidence type="ECO:0000313" key="8">
    <source>
        <dbReference type="Proteomes" id="UP000032803"/>
    </source>
</evidence>
<protein>
    <submittedName>
        <fullName evidence="7">Putative 4-hydroxyphenylpyruvate dioxygenase</fullName>
        <ecNumber evidence="7">1.13.11.27</ecNumber>
    </submittedName>
</protein>
<dbReference type="HOGENOM" id="CLU_034004_1_1_6"/>
<keyword evidence="3" id="KW-0677">Repeat</keyword>
<dbReference type="CDD" id="cd08342">
    <property type="entry name" value="HPPD_N_like"/>
    <property type="match status" value="1"/>
</dbReference>
<evidence type="ECO:0000256" key="5">
    <source>
        <dbReference type="PIRSR" id="PIRSR009283-1"/>
    </source>
</evidence>
<feature type="binding site" evidence="5">
    <location>
        <position position="162"/>
    </location>
    <ligand>
        <name>Fe cation</name>
        <dbReference type="ChEBI" id="CHEBI:24875"/>
    </ligand>
</feature>
<organism evidence="7 8">
    <name type="scientific">Legionella hackeliae</name>
    <dbReference type="NCBI Taxonomy" id="449"/>
    <lineage>
        <taxon>Bacteria</taxon>
        <taxon>Pseudomonadati</taxon>
        <taxon>Pseudomonadota</taxon>
        <taxon>Gammaproteobacteria</taxon>
        <taxon>Legionellales</taxon>
        <taxon>Legionellaceae</taxon>
        <taxon>Legionella</taxon>
    </lineage>
</organism>
<name>A0A0A8UL88_LEGHA</name>
<keyword evidence="8" id="KW-1185">Reference proteome</keyword>
<dbReference type="PIRSF" id="PIRSF009283">
    <property type="entry name" value="HPP_dOase"/>
    <property type="match status" value="1"/>
</dbReference>
<dbReference type="PROSITE" id="PS51819">
    <property type="entry name" value="VOC"/>
    <property type="match status" value="2"/>
</dbReference>
<reference evidence="8" key="1">
    <citation type="submission" date="2014-09" db="EMBL/GenBank/DDBJ databases">
        <authorList>
            <person name="Gomez-Valero L."/>
        </authorList>
    </citation>
    <scope>NUCLEOTIDE SEQUENCE [LARGE SCALE GENOMIC DNA]</scope>
    <source>
        <strain evidence="8">ATCC35250</strain>
    </source>
</reference>
<sequence length="343" mass="39140">MKQKNATGAIIESIAYIEMYVGNLFQTKNFFTNALKFEHVATKKVEDVVTFLMKQGNIHILLTSSLNHNTHIAKHVNEFGDSVKKISFFVHDVAACFEGAVSNGAKPVFSPQDFDGAYAASVEVFNKVEHEFLQMNPSHRIPGFKYNEHACNKNPMIYNIDHIATCHPKNTIDKWVKFYKDTFSFSENTDEDIHSEESGMHITIMKSPNGKVNLPLVEPSSERSPLHTYLKYNYGAGVHHIAFQTDDIIASVKHYEHFFGELRKAPPSYYDEVKELYPEEIKRIEKVAPYGIMLEQDVKGILFQIFTKPVVTRPTLFLEFVQREVCEGFGTVNIKALYETLEA</sequence>
<comment type="cofactor">
    <cofactor evidence="5">
        <name>Fe cation</name>
        <dbReference type="ChEBI" id="CHEBI:24875"/>
    </cofactor>
    <text evidence="5">Binds 1 Fe cation per subunit.</text>
</comment>
<dbReference type="STRING" id="449.LHA_0500"/>
<keyword evidence="7" id="KW-0560">Oxidoreductase</keyword>
<dbReference type="InterPro" id="IPR005956">
    <property type="entry name" value="4OHPhenylPyrv_dOase"/>
</dbReference>
<dbReference type="AlphaFoldDB" id="A0A0A8UL88"/>
<accession>A0A0A8UL88</accession>
<dbReference type="Proteomes" id="UP000032803">
    <property type="component" value="Chromosome I"/>
</dbReference>
<dbReference type="KEGG" id="lha:LHA_0500"/>
<feature type="binding site" evidence="5">
    <location>
        <position position="319"/>
    </location>
    <ligand>
        <name>Fe cation</name>
        <dbReference type="ChEBI" id="CHEBI:24875"/>
    </ligand>
</feature>
<dbReference type="Pfam" id="PF14696">
    <property type="entry name" value="Glyoxalase_5"/>
    <property type="match status" value="1"/>
</dbReference>
<dbReference type="SUPFAM" id="SSF54593">
    <property type="entry name" value="Glyoxalase/Bleomycin resistance protein/Dihydroxybiphenyl dioxygenase"/>
    <property type="match status" value="1"/>
</dbReference>
<evidence type="ECO:0000313" key="7">
    <source>
        <dbReference type="EMBL" id="CEK09595.1"/>
    </source>
</evidence>
<dbReference type="PATRIC" id="fig|449.7.peg.2606"/>
<feature type="binding site" evidence="5">
    <location>
        <position position="240"/>
    </location>
    <ligand>
        <name>Fe cation</name>
        <dbReference type="ChEBI" id="CHEBI:24875"/>
    </ligand>
</feature>
<gene>
    <name evidence="7" type="ORF">LHA_0500</name>
</gene>
<keyword evidence="7" id="KW-0223">Dioxygenase</keyword>
<dbReference type="Gene3D" id="3.10.180.10">
    <property type="entry name" value="2,3-Dihydroxybiphenyl 1,2-Dioxygenase, domain 1"/>
    <property type="match status" value="2"/>
</dbReference>
<evidence type="ECO:0000256" key="1">
    <source>
        <dbReference type="ARBA" id="ARBA00005877"/>
    </source>
</evidence>
<dbReference type="EMBL" id="LN681225">
    <property type="protein sequence ID" value="CEK09595.1"/>
    <property type="molecule type" value="Genomic_DNA"/>
</dbReference>
<proteinExistence type="inferred from homology"/>
<keyword evidence="4 5" id="KW-0408">Iron</keyword>
<feature type="domain" description="VOC" evidence="6">
    <location>
        <begin position="159"/>
        <end position="308"/>
    </location>
</feature>
<feature type="domain" description="VOC" evidence="6">
    <location>
        <begin position="13"/>
        <end position="135"/>
    </location>
</feature>
<keyword evidence="2 5" id="KW-0479">Metal-binding</keyword>
<dbReference type="GO" id="GO:0003868">
    <property type="term" value="F:4-hydroxyphenylpyruvate dioxygenase activity"/>
    <property type="evidence" value="ECO:0007669"/>
    <property type="project" value="UniProtKB-EC"/>
</dbReference>
<dbReference type="InterPro" id="IPR041736">
    <property type="entry name" value="4OHPhenylPyrv_dOase_N"/>
</dbReference>
<dbReference type="PANTHER" id="PTHR11959:SF1">
    <property type="entry name" value="4-HYDROXYPHENYLPYRUVATE DIOXYGENASE"/>
    <property type="match status" value="1"/>
</dbReference>
<dbReference type="InterPro" id="IPR029068">
    <property type="entry name" value="Glyas_Bleomycin-R_OHBP_Dase"/>
</dbReference>
<dbReference type="RefSeq" id="WP_045105109.1">
    <property type="nucleotide sequence ID" value="NZ_LN681225.1"/>
</dbReference>
<keyword evidence="7" id="KW-0670">Pyruvate</keyword>
<dbReference type="Pfam" id="PF00903">
    <property type="entry name" value="Glyoxalase"/>
    <property type="match status" value="1"/>
</dbReference>
<evidence type="ECO:0000256" key="3">
    <source>
        <dbReference type="ARBA" id="ARBA00022737"/>
    </source>
</evidence>
<evidence type="ECO:0000259" key="6">
    <source>
        <dbReference type="PROSITE" id="PS51819"/>
    </source>
</evidence>
<dbReference type="GO" id="GO:0046872">
    <property type="term" value="F:metal ion binding"/>
    <property type="evidence" value="ECO:0007669"/>
    <property type="project" value="UniProtKB-KW"/>
</dbReference>
<comment type="similarity">
    <text evidence="1">Belongs to the 4HPPD family.</text>
</comment>
<dbReference type="PANTHER" id="PTHR11959">
    <property type="entry name" value="4-HYDROXYPHENYLPYRUVATE DIOXYGENASE"/>
    <property type="match status" value="1"/>
</dbReference>
<evidence type="ECO:0000256" key="4">
    <source>
        <dbReference type="ARBA" id="ARBA00023004"/>
    </source>
</evidence>
<dbReference type="InterPro" id="IPR004360">
    <property type="entry name" value="Glyas_Fos-R_dOase_dom"/>
</dbReference>
<dbReference type="OrthoDB" id="9780241at2"/>
<dbReference type="InterPro" id="IPR037523">
    <property type="entry name" value="VOC_core"/>
</dbReference>